<evidence type="ECO:0000256" key="5">
    <source>
        <dbReference type="SAM" id="Coils"/>
    </source>
</evidence>
<feature type="region of interest" description="Disordered" evidence="6">
    <location>
        <begin position="30"/>
        <end position="98"/>
    </location>
</feature>
<evidence type="ECO:0000259" key="8">
    <source>
        <dbReference type="PROSITE" id="PS51935"/>
    </source>
</evidence>
<dbReference type="PANTHER" id="PTHR47359:SF3">
    <property type="entry name" value="NLP_P60 DOMAIN-CONTAINING PROTEIN-RELATED"/>
    <property type="match status" value="1"/>
</dbReference>
<feature type="domain" description="NlpC/P60" evidence="8">
    <location>
        <begin position="229"/>
        <end position="346"/>
    </location>
</feature>
<evidence type="ECO:0000313" key="10">
    <source>
        <dbReference type="Proteomes" id="UP000580474"/>
    </source>
</evidence>
<evidence type="ECO:0000256" key="7">
    <source>
        <dbReference type="SAM" id="SignalP"/>
    </source>
</evidence>
<keyword evidence="7" id="KW-0732">Signal</keyword>
<dbReference type="PROSITE" id="PS51935">
    <property type="entry name" value="NLPC_P60"/>
    <property type="match status" value="1"/>
</dbReference>
<proteinExistence type="inferred from homology"/>
<dbReference type="Pfam" id="PF00877">
    <property type="entry name" value="NLPC_P60"/>
    <property type="match status" value="1"/>
</dbReference>
<accession>A0A840NJ10</accession>
<dbReference type="Proteomes" id="UP000580474">
    <property type="component" value="Unassembled WGS sequence"/>
</dbReference>
<dbReference type="SUPFAM" id="SSF54001">
    <property type="entry name" value="Cysteine proteinases"/>
    <property type="match status" value="1"/>
</dbReference>
<sequence length="346" mass="36319">MRSASSSKLKRSMGGALAATVVATAVGVSAPPAVAQPPGNASDAQKQLKELGRQAEELTETYKKAQDDHAKRRGELDQANADSDQAGRVAGQARADEQRFRSGVDRLVHASYQGARLNKLSALLVSESPDDFLDRSSALDVLAKDNNDAVKALAGATHRAEGAERQAQDARGRAETAAAEAARIEGEIAGKKDAMDAQVAKVKEQYDSLSEQEQESMSGGSSVGSLLGSGTAIEAVNAALSKQGSPYVFGAKGPQQFDCSGLVAWSFRQAGVSLPSSTQSQISEGKKVSQSEMKPGDVIFFYSSGSHNGIYIGNGKIVHAPTEGQDVTVEEVEYMGQVNSVRRFAG</sequence>
<dbReference type="InterPro" id="IPR051794">
    <property type="entry name" value="PG_Endopeptidase_C40"/>
</dbReference>
<protein>
    <submittedName>
        <fullName evidence="9">Cell wall-associated NlpC family hydrolase</fullName>
    </submittedName>
</protein>
<evidence type="ECO:0000256" key="2">
    <source>
        <dbReference type="ARBA" id="ARBA00022670"/>
    </source>
</evidence>
<keyword evidence="5" id="KW-0175">Coiled coil</keyword>
<dbReference type="PANTHER" id="PTHR47359">
    <property type="entry name" value="PEPTIDOGLYCAN DL-ENDOPEPTIDASE CWLO"/>
    <property type="match status" value="1"/>
</dbReference>
<feature type="compositionally biased region" description="Low complexity" evidence="6">
    <location>
        <begin position="30"/>
        <end position="39"/>
    </location>
</feature>
<reference evidence="9 10" key="1">
    <citation type="submission" date="2020-08" db="EMBL/GenBank/DDBJ databases">
        <title>Sequencing the genomes of 1000 actinobacteria strains.</title>
        <authorList>
            <person name="Klenk H.-P."/>
        </authorList>
    </citation>
    <scope>NUCLEOTIDE SEQUENCE [LARGE SCALE GENOMIC DNA]</scope>
    <source>
        <strain evidence="9 10">DSM 45582</strain>
    </source>
</reference>
<dbReference type="GO" id="GO:0006508">
    <property type="term" value="P:proteolysis"/>
    <property type="evidence" value="ECO:0007669"/>
    <property type="project" value="UniProtKB-KW"/>
</dbReference>
<dbReference type="EMBL" id="JACHIV010000001">
    <property type="protein sequence ID" value="MBB5070288.1"/>
    <property type="molecule type" value="Genomic_DNA"/>
</dbReference>
<keyword evidence="3 9" id="KW-0378">Hydrolase</keyword>
<evidence type="ECO:0000256" key="4">
    <source>
        <dbReference type="ARBA" id="ARBA00022807"/>
    </source>
</evidence>
<dbReference type="InterPro" id="IPR038765">
    <property type="entry name" value="Papain-like_cys_pep_sf"/>
</dbReference>
<gene>
    <name evidence="9" type="ORF">BJ969_003376</name>
</gene>
<feature type="chain" id="PRO_5032394886" evidence="7">
    <location>
        <begin position="36"/>
        <end position="346"/>
    </location>
</feature>
<evidence type="ECO:0000256" key="6">
    <source>
        <dbReference type="SAM" id="MobiDB-lite"/>
    </source>
</evidence>
<feature type="coiled-coil region" evidence="5">
    <location>
        <begin position="153"/>
        <end position="212"/>
    </location>
</feature>
<evidence type="ECO:0000256" key="1">
    <source>
        <dbReference type="ARBA" id="ARBA00007074"/>
    </source>
</evidence>
<name>A0A840NJ10_9PSEU</name>
<dbReference type="GO" id="GO:0008234">
    <property type="term" value="F:cysteine-type peptidase activity"/>
    <property type="evidence" value="ECO:0007669"/>
    <property type="project" value="UniProtKB-KW"/>
</dbReference>
<comment type="similarity">
    <text evidence="1">Belongs to the peptidase C40 family.</text>
</comment>
<keyword evidence="4" id="KW-0788">Thiol protease</keyword>
<dbReference type="RefSeq" id="WP_343071448.1">
    <property type="nucleotide sequence ID" value="NZ_JACHIV010000001.1"/>
</dbReference>
<dbReference type="AlphaFoldDB" id="A0A840NJ10"/>
<dbReference type="Gene3D" id="3.90.1720.10">
    <property type="entry name" value="endopeptidase domain like (from Nostoc punctiforme)"/>
    <property type="match status" value="1"/>
</dbReference>
<keyword evidence="2" id="KW-0645">Protease</keyword>
<feature type="signal peptide" evidence="7">
    <location>
        <begin position="1"/>
        <end position="35"/>
    </location>
</feature>
<evidence type="ECO:0000256" key="3">
    <source>
        <dbReference type="ARBA" id="ARBA00022801"/>
    </source>
</evidence>
<comment type="caution">
    <text evidence="9">The sequence shown here is derived from an EMBL/GenBank/DDBJ whole genome shotgun (WGS) entry which is preliminary data.</text>
</comment>
<dbReference type="InterPro" id="IPR000064">
    <property type="entry name" value="NLP_P60_dom"/>
</dbReference>
<keyword evidence="10" id="KW-1185">Reference proteome</keyword>
<evidence type="ECO:0000313" key="9">
    <source>
        <dbReference type="EMBL" id="MBB5070288.1"/>
    </source>
</evidence>
<organism evidence="9 10">
    <name type="scientific">Saccharopolyspora gloriosae</name>
    <dbReference type="NCBI Taxonomy" id="455344"/>
    <lineage>
        <taxon>Bacteria</taxon>
        <taxon>Bacillati</taxon>
        <taxon>Actinomycetota</taxon>
        <taxon>Actinomycetes</taxon>
        <taxon>Pseudonocardiales</taxon>
        <taxon>Pseudonocardiaceae</taxon>
        <taxon>Saccharopolyspora</taxon>
    </lineage>
</organism>
<feature type="compositionally biased region" description="Basic and acidic residues" evidence="6">
    <location>
        <begin position="46"/>
        <end position="76"/>
    </location>
</feature>